<evidence type="ECO:0000313" key="3">
    <source>
        <dbReference type="Proteomes" id="UP001623348"/>
    </source>
</evidence>
<reference evidence="2 3" key="1">
    <citation type="submission" date="2024-06" db="EMBL/GenBank/DDBJ databases">
        <title>The draft genome of Grus japonensis, version 3.</title>
        <authorList>
            <person name="Nabeshima K."/>
            <person name="Suzuki S."/>
            <person name="Onuma M."/>
        </authorList>
    </citation>
    <scope>NUCLEOTIDE SEQUENCE [LARGE SCALE GENOMIC DNA]</scope>
    <source>
        <strain evidence="2 3">451A</strain>
    </source>
</reference>
<proteinExistence type="predicted"/>
<dbReference type="AlphaFoldDB" id="A0ABC9X7F5"/>
<accession>A0ABC9X7F5</accession>
<sequence>MHKLFPHSRSKKASTERTQQAIRELAWVCLLFVCALPAVVLTYTDINTSQDYHLRFLQMDVCFGKQVEEPCTARHLAARPTPQPQCGRRRLARQGLWERWVHSPDGQEGGTEGEEEASGR</sequence>
<dbReference type="EMBL" id="BAAFJT010000009">
    <property type="protein sequence ID" value="GAB0193504.1"/>
    <property type="molecule type" value="Genomic_DNA"/>
</dbReference>
<protein>
    <submittedName>
        <fullName evidence="2">Uncharacterized protein</fullName>
    </submittedName>
</protein>
<evidence type="ECO:0000256" key="1">
    <source>
        <dbReference type="SAM" id="MobiDB-lite"/>
    </source>
</evidence>
<evidence type="ECO:0000313" key="2">
    <source>
        <dbReference type="EMBL" id="GAB0193504.1"/>
    </source>
</evidence>
<keyword evidence="3" id="KW-1185">Reference proteome</keyword>
<gene>
    <name evidence="2" type="ORF">GRJ2_001815700</name>
</gene>
<feature type="region of interest" description="Disordered" evidence="1">
    <location>
        <begin position="97"/>
        <end position="120"/>
    </location>
</feature>
<feature type="compositionally biased region" description="Acidic residues" evidence="1">
    <location>
        <begin position="111"/>
        <end position="120"/>
    </location>
</feature>
<organism evidence="2 3">
    <name type="scientific">Grus japonensis</name>
    <name type="common">Japanese crane</name>
    <name type="synonym">Red-crowned crane</name>
    <dbReference type="NCBI Taxonomy" id="30415"/>
    <lineage>
        <taxon>Eukaryota</taxon>
        <taxon>Metazoa</taxon>
        <taxon>Chordata</taxon>
        <taxon>Craniata</taxon>
        <taxon>Vertebrata</taxon>
        <taxon>Euteleostomi</taxon>
        <taxon>Archelosauria</taxon>
        <taxon>Archosauria</taxon>
        <taxon>Dinosauria</taxon>
        <taxon>Saurischia</taxon>
        <taxon>Theropoda</taxon>
        <taxon>Coelurosauria</taxon>
        <taxon>Aves</taxon>
        <taxon>Neognathae</taxon>
        <taxon>Neoaves</taxon>
        <taxon>Gruiformes</taxon>
        <taxon>Gruidae</taxon>
        <taxon>Grus</taxon>
    </lineage>
</organism>
<comment type="caution">
    <text evidence="2">The sequence shown here is derived from an EMBL/GenBank/DDBJ whole genome shotgun (WGS) entry which is preliminary data.</text>
</comment>
<dbReference type="Proteomes" id="UP001623348">
    <property type="component" value="Unassembled WGS sequence"/>
</dbReference>
<name>A0ABC9X7F5_GRUJA</name>